<feature type="transmembrane region" description="Helical" evidence="1">
    <location>
        <begin position="23"/>
        <end position="56"/>
    </location>
</feature>
<reference evidence="2" key="1">
    <citation type="submission" date="2018-02" db="EMBL/GenBank/DDBJ databases">
        <title>Rhizophora mucronata_Transcriptome.</title>
        <authorList>
            <person name="Meera S.P."/>
            <person name="Sreeshan A."/>
            <person name="Augustine A."/>
        </authorList>
    </citation>
    <scope>NUCLEOTIDE SEQUENCE</scope>
    <source>
        <tissue evidence="2">Leaf</tissue>
    </source>
</reference>
<evidence type="ECO:0000256" key="1">
    <source>
        <dbReference type="SAM" id="Phobius"/>
    </source>
</evidence>
<proteinExistence type="predicted"/>
<name>A0A2P2QLF1_RHIMU</name>
<evidence type="ECO:0000313" key="2">
    <source>
        <dbReference type="EMBL" id="MBX67798.1"/>
    </source>
</evidence>
<sequence>MELDAPLLFSLPGDTQVLECFCLFYILFFCAFLLFVGVACCGFFFAYSLFILILGLSLRG</sequence>
<dbReference type="AlphaFoldDB" id="A0A2P2QLF1"/>
<accession>A0A2P2QLF1</accession>
<keyword evidence="1" id="KW-0472">Membrane</keyword>
<dbReference type="EMBL" id="GGEC01087314">
    <property type="protein sequence ID" value="MBX67798.1"/>
    <property type="molecule type" value="Transcribed_RNA"/>
</dbReference>
<organism evidence="2">
    <name type="scientific">Rhizophora mucronata</name>
    <name type="common">Asiatic mangrove</name>
    <dbReference type="NCBI Taxonomy" id="61149"/>
    <lineage>
        <taxon>Eukaryota</taxon>
        <taxon>Viridiplantae</taxon>
        <taxon>Streptophyta</taxon>
        <taxon>Embryophyta</taxon>
        <taxon>Tracheophyta</taxon>
        <taxon>Spermatophyta</taxon>
        <taxon>Magnoliopsida</taxon>
        <taxon>eudicotyledons</taxon>
        <taxon>Gunneridae</taxon>
        <taxon>Pentapetalae</taxon>
        <taxon>rosids</taxon>
        <taxon>fabids</taxon>
        <taxon>Malpighiales</taxon>
        <taxon>Rhizophoraceae</taxon>
        <taxon>Rhizophora</taxon>
    </lineage>
</organism>
<keyword evidence="1" id="KW-0812">Transmembrane</keyword>
<keyword evidence="1" id="KW-1133">Transmembrane helix</keyword>
<protein>
    <submittedName>
        <fullName evidence="2">Uncharacterized protein</fullName>
    </submittedName>
</protein>